<dbReference type="Proteomes" id="UP000593573">
    <property type="component" value="Unassembled WGS sequence"/>
</dbReference>
<sequence length="167" mass="18934">MLGLIHWHGIETEMGHFLSLKHIMILLVGIGGTIEPIWKVIWQCLTLQRVANLCDLFLEVVFCLMRSTSDGAEARLLLEGLNLAWDKGYRRVEMQMCRREWNLMFRHIHKECNSYAYWLAKNARRNTSGLAIVEVAPEALVVLLEEDVCGIGSLEVHEAAGRSTGVS</sequence>
<organism evidence="1 2">
    <name type="scientific">Gossypium klotzschianum</name>
    <dbReference type="NCBI Taxonomy" id="34286"/>
    <lineage>
        <taxon>Eukaryota</taxon>
        <taxon>Viridiplantae</taxon>
        <taxon>Streptophyta</taxon>
        <taxon>Embryophyta</taxon>
        <taxon>Tracheophyta</taxon>
        <taxon>Spermatophyta</taxon>
        <taxon>Magnoliopsida</taxon>
        <taxon>eudicotyledons</taxon>
        <taxon>Gunneridae</taxon>
        <taxon>Pentapetalae</taxon>
        <taxon>rosids</taxon>
        <taxon>malvids</taxon>
        <taxon>Malvales</taxon>
        <taxon>Malvaceae</taxon>
        <taxon>Malvoideae</taxon>
        <taxon>Gossypium</taxon>
    </lineage>
</organism>
<evidence type="ECO:0000313" key="2">
    <source>
        <dbReference type="Proteomes" id="UP000593573"/>
    </source>
</evidence>
<dbReference type="OrthoDB" id="10360213at2759"/>
<name>A0A7J8TVF3_9ROSI</name>
<evidence type="ECO:0000313" key="1">
    <source>
        <dbReference type="EMBL" id="MBA0642105.1"/>
    </source>
</evidence>
<reference evidence="1 2" key="1">
    <citation type="journal article" date="2019" name="Genome Biol. Evol.">
        <title>Insights into the evolution of the New World diploid cottons (Gossypium, subgenus Houzingenia) based on genome sequencing.</title>
        <authorList>
            <person name="Grover C.E."/>
            <person name="Arick M.A. 2nd"/>
            <person name="Thrash A."/>
            <person name="Conover J.L."/>
            <person name="Sanders W.S."/>
            <person name="Peterson D.G."/>
            <person name="Frelichowski J.E."/>
            <person name="Scheffler J.A."/>
            <person name="Scheffler B.E."/>
            <person name="Wendel J.F."/>
        </authorList>
    </citation>
    <scope>NUCLEOTIDE SEQUENCE [LARGE SCALE GENOMIC DNA]</scope>
    <source>
        <strain evidence="1">57</strain>
        <tissue evidence="1">Leaf</tissue>
    </source>
</reference>
<dbReference type="AlphaFoldDB" id="A0A7J8TVF3"/>
<dbReference type="EMBL" id="JABFAB010000002">
    <property type="protein sequence ID" value="MBA0642105.1"/>
    <property type="molecule type" value="Genomic_DNA"/>
</dbReference>
<proteinExistence type="predicted"/>
<evidence type="ECO:0008006" key="3">
    <source>
        <dbReference type="Google" id="ProtNLM"/>
    </source>
</evidence>
<accession>A0A7J8TVF3</accession>
<protein>
    <recommendedName>
        <fullName evidence="3">RNase H type-1 domain-containing protein</fullName>
    </recommendedName>
</protein>
<gene>
    <name evidence="1" type="ORF">Goklo_026553</name>
</gene>
<comment type="caution">
    <text evidence="1">The sequence shown here is derived from an EMBL/GenBank/DDBJ whole genome shotgun (WGS) entry which is preliminary data.</text>
</comment>
<keyword evidence="2" id="KW-1185">Reference proteome</keyword>